<evidence type="ECO:0000313" key="2">
    <source>
        <dbReference type="EMBL" id="KAG9669472.1"/>
    </source>
</evidence>
<feature type="compositionally biased region" description="Low complexity" evidence="1">
    <location>
        <begin position="1"/>
        <end position="15"/>
    </location>
</feature>
<feature type="region of interest" description="Disordered" evidence="1">
    <location>
        <begin position="1"/>
        <end position="61"/>
    </location>
</feature>
<name>A0A9P8IZS7_AURME</name>
<feature type="compositionally biased region" description="Low complexity" evidence="1">
    <location>
        <begin position="27"/>
        <end position="48"/>
    </location>
</feature>
<reference evidence="2" key="1">
    <citation type="journal article" date="2021" name="J Fungi (Basel)">
        <title>Virulence traits and population genomics of the black yeast Aureobasidium melanogenum.</title>
        <authorList>
            <person name="Cernosa A."/>
            <person name="Sun X."/>
            <person name="Gostincar C."/>
            <person name="Fang C."/>
            <person name="Gunde-Cimerman N."/>
            <person name="Song Z."/>
        </authorList>
    </citation>
    <scope>NUCLEOTIDE SEQUENCE</scope>
    <source>
        <strain evidence="2">EXF-9911</strain>
    </source>
</reference>
<organism evidence="2 3">
    <name type="scientific">Aureobasidium melanogenum</name>
    <name type="common">Aureobasidium pullulans var. melanogenum</name>
    <dbReference type="NCBI Taxonomy" id="46634"/>
    <lineage>
        <taxon>Eukaryota</taxon>
        <taxon>Fungi</taxon>
        <taxon>Dikarya</taxon>
        <taxon>Ascomycota</taxon>
        <taxon>Pezizomycotina</taxon>
        <taxon>Dothideomycetes</taxon>
        <taxon>Dothideomycetidae</taxon>
        <taxon>Dothideales</taxon>
        <taxon>Saccotheciaceae</taxon>
        <taxon>Aureobasidium</taxon>
    </lineage>
</organism>
<dbReference type="AlphaFoldDB" id="A0A9P8IZS7"/>
<feature type="non-terminal residue" evidence="2">
    <location>
        <position position="61"/>
    </location>
</feature>
<evidence type="ECO:0000256" key="1">
    <source>
        <dbReference type="SAM" id="MobiDB-lite"/>
    </source>
</evidence>
<sequence length="61" mass="6614">MNGDLSLSRSLGGLRIANPDSDDDQETPTTQQPQTLPYQTQTQTQQLHTPPPTALPVDSPN</sequence>
<accession>A0A9P8IZS7</accession>
<comment type="caution">
    <text evidence="2">The sequence shown here is derived from an EMBL/GenBank/DDBJ whole genome shotgun (WGS) entry which is preliminary data.</text>
</comment>
<gene>
    <name evidence="2" type="ORF">KCU76_g17293</name>
</gene>
<dbReference type="EMBL" id="JAHFXF010001345">
    <property type="protein sequence ID" value="KAG9669472.1"/>
    <property type="molecule type" value="Genomic_DNA"/>
</dbReference>
<dbReference type="Proteomes" id="UP000779574">
    <property type="component" value="Unassembled WGS sequence"/>
</dbReference>
<reference evidence="2" key="2">
    <citation type="submission" date="2021-08" db="EMBL/GenBank/DDBJ databases">
        <authorList>
            <person name="Gostincar C."/>
            <person name="Sun X."/>
            <person name="Song Z."/>
            <person name="Gunde-Cimerman N."/>
        </authorList>
    </citation>
    <scope>NUCLEOTIDE SEQUENCE</scope>
    <source>
        <strain evidence="2">EXF-9911</strain>
    </source>
</reference>
<evidence type="ECO:0000313" key="3">
    <source>
        <dbReference type="Proteomes" id="UP000779574"/>
    </source>
</evidence>
<protein>
    <submittedName>
        <fullName evidence="2">Uncharacterized protein</fullName>
    </submittedName>
</protein>
<proteinExistence type="predicted"/>